<gene>
    <name evidence="1" type="ORF">BDP55DRAFT_652452</name>
</gene>
<comment type="caution">
    <text evidence="1">The sequence shown here is derived from an EMBL/GenBank/DDBJ whole genome shotgun (WGS) entry which is preliminary data.</text>
</comment>
<sequence>MAIMPAGFVYCFLATQTVICRLYGSYPVAFYARQMAIWDDSTLTAAIGRGLTLTMRRCHLGRSEKSDSALLSRMTMNMTAATSHCGELSAESNAAE</sequence>
<dbReference type="GeneID" id="85458638"/>
<dbReference type="EMBL" id="JAHMHR010000007">
    <property type="protein sequence ID" value="KAK1690015.1"/>
    <property type="molecule type" value="Genomic_DNA"/>
</dbReference>
<dbReference type="RefSeq" id="XP_060433710.1">
    <property type="nucleotide sequence ID" value="XM_060574112.1"/>
</dbReference>
<dbReference type="AlphaFoldDB" id="A0AAJ0ATE1"/>
<evidence type="ECO:0000313" key="1">
    <source>
        <dbReference type="EMBL" id="KAK1690015.1"/>
    </source>
</evidence>
<evidence type="ECO:0000313" key="2">
    <source>
        <dbReference type="Proteomes" id="UP001224890"/>
    </source>
</evidence>
<name>A0AAJ0ATE1_9PEZI</name>
<proteinExistence type="predicted"/>
<dbReference type="Proteomes" id="UP001224890">
    <property type="component" value="Unassembled WGS sequence"/>
</dbReference>
<accession>A0AAJ0ATE1</accession>
<keyword evidence="2" id="KW-1185">Reference proteome</keyword>
<protein>
    <submittedName>
        <fullName evidence="1">Uncharacterized protein</fullName>
    </submittedName>
</protein>
<reference evidence="1" key="1">
    <citation type="submission" date="2021-06" db="EMBL/GenBank/DDBJ databases">
        <title>Comparative genomics, transcriptomics and evolutionary studies reveal genomic signatures of adaptation to plant cell wall in hemibiotrophic fungi.</title>
        <authorList>
            <consortium name="DOE Joint Genome Institute"/>
            <person name="Baroncelli R."/>
            <person name="Diaz J.F."/>
            <person name="Benocci T."/>
            <person name="Peng M."/>
            <person name="Battaglia E."/>
            <person name="Haridas S."/>
            <person name="Andreopoulos W."/>
            <person name="Labutti K."/>
            <person name="Pangilinan J."/>
            <person name="Floch G.L."/>
            <person name="Makela M.R."/>
            <person name="Henrissat B."/>
            <person name="Grigoriev I.V."/>
            <person name="Crouch J.A."/>
            <person name="De Vries R.P."/>
            <person name="Sukno S.A."/>
            <person name="Thon M.R."/>
        </authorList>
    </citation>
    <scope>NUCLEOTIDE SEQUENCE</scope>
    <source>
        <strain evidence="1">CBS 193.32</strain>
    </source>
</reference>
<organism evidence="1 2">
    <name type="scientific">Colletotrichum godetiae</name>
    <dbReference type="NCBI Taxonomy" id="1209918"/>
    <lineage>
        <taxon>Eukaryota</taxon>
        <taxon>Fungi</taxon>
        <taxon>Dikarya</taxon>
        <taxon>Ascomycota</taxon>
        <taxon>Pezizomycotina</taxon>
        <taxon>Sordariomycetes</taxon>
        <taxon>Hypocreomycetidae</taxon>
        <taxon>Glomerellales</taxon>
        <taxon>Glomerellaceae</taxon>
        <taxon>Colletotrichum</taxon>
        <taxon>Colletotrichum acutatum species complex</taxon>
    </lineage>
</organism>